<dbReference type="RefSeq" id="WP_121126802.1">
    <property type="nucleotide sequence ID" value="NZ_RBWS01000024.1"/>
</dbReference>
<protein>
    <submittedName>
        <fullName evidence="3">DUF4974 domain-containing protein</fullName>
    </submittedName>
</protein>
<reference evidence="3 4" key="1">
    <citation type="submission" date="2018-10" db="EMBL/GenBank/DDBJ databases">
        <title>Sphingobacterium sp. M05W1-28.</title>
        <authorList>
            <person name="Cai H."/>
        </authorList>
    </citation>
    <scope>NUCLEOTIDE SEQUENCE [LARGE SCALE GENOMIC DNA]</scope>
    <source>
        <strain evidence="3 4">M05W1-28</strain>
    </source>
</reference>
<name>A0A420VRE3_9SPHI</name>
<dbReference type="Proteomes" id="UP000282423">
    <property type="component" value="Unassembled WGS sequence"/>
</dbReference>
<comment type="caution">
    <text evidence="3">The sequence shown here is derived from an EMBL/GenBank/DDBJ whole genome shotgun (WGS) entry which is preliminary data.</text>
</comment>
<proteinExistence type="predicted"/>
<evidence type="ECO:0000313" key="3">
    <source>
        <dbReference type="EMBL" id="RKO68933.1"/>
    </source>
</evidence>
<gene>
    <name evidence="3" type="ORF">D7322_24380</name>
</gene>
<feature type="domain" description="Protein FecR C-terminal" evidence="2">
    <location>
        <begin position="296"/>
        <end position="362"/>
    </location>
</feature>
<sequence length="368" mass="41488">MEKETIQELFRKYKAGTASPEELRIIHSFYLHKAKRTSTELEDQFIQEQLDAMDRNLFPQKTKRIAVWKYAAAAVLTLSSAFGLYQYTQQQLTEKEPQQATEQFAAIKPGHDQATLRLPNGEVIALGQQDKLINKNGVVQLNTGNIDLGTAVGNRMITLETPRGGQFQVQLEDGTKVWLNAGSTISYPAKFVTNERSVILKGEAYFEVAHNAKKPFKVTVGNDEIQVLGTGFNIQSYDDNLTPITTLVHGKVKVTRNNKAQQTLILQPGQQTLAQANLQKANTDISGITAWKNGLFSFKRSSIKNIVRELERWYNIDFVVDQAAAENRLITGEIPRNVNLDDVMQILSYFDIQGHMKNNKVYLTLKKQ</sequence>
<evidence type="ECO:0000259" key="2">
    <source>
        <dbReference type="Pfam" id="PF16344"/>
    </source>
</evidence>
<dbReference type="PANTHER" id="PTHR30273:SF2">
    <property type="entry name" value="PROTEIN FECR"/>
    <property type="match status" value="1"/>
</dbReference>
<dbReference type="InterPro" id="IPR006860">
    <property type="entry name" value="FecR"/>
</dbReference>
<feature type="domain" description="FecR protein" evidence="1">
    <location>
        <begin position="158"/>
        <end position="253"/>
    </location>
</feature>
<keyword evidence="4" id="KW-1185">Reference proteome</keyword>
<dbReference type="Pfam" id="PF16344">
    <property type="entry name" value="FecR_C"/>
    <property type="match status" value="1"/>
</dbReference>
<dbReference type="Gene3D" id="2.60.120.1440">
    <property type="match status" value="1"/>
</dbReference>
<dbReference type="PIRSF" id="PIRSF018266">
    <property type="entry name" value="FecR"/>
    <property type="match status" value="1"/>
</dbReference>
<dbReference type="AlphaFoldDB" id="A0A420VRE3"/>
<dbReference type="InterPro" id="IPR032508">
    <property type="entry name" value="FecR_C"/>
</dbReference>
<dbReference type="Pfam" id="PF04773">
    <property type="entry name" value="FecR"/>
    <property type="match status" value="1"/>
</dbReference>
<accession>A0A420VRE3</accession>
<evidence type="ECO:0000259" key="1">
    <source>
        <dbReference type="Pfam" id="PF04773"/>
    </source>
</evidence>
<organism evidence="3 4">
    <name type="scientific">Sphingobacterium puteale</name>
    <dbReference type="NCBI Taxonomy" id="2420510"/>
    <lineage>
        <taxon>Bacteria</taxon>
        <taxon>Pseudomonadati</taxon>
        <taxon>Bacteroidota</taxon>
        <taxon>Sphingobacteriia</taxon>
        <taxon>Sphingobacteriales</taxon>
        <taxon>Sphingobacteriaceae</taxon>
        <taxon>Sphingobacterium</taxon>
    </lineage>
</organism>
<dbReference type="InterPro" id="IPR012373">
    <property type="entry name" value="Ferrdict_sens_TM"/>
</dbReference>
<dbReference type="OrthoDB" id="1099963at2"/>
<dbReference type="EMBL" id="RBWS01000024">
    <property type="protein sequence ID" value="RKO68933.1"/>
    <property type="molecule type" value="Genomic_DNA"/>
</dbReference>
<dbReference type="GO" id="GO:0016989">
    <property type="term" value="F:sigma factor antagonist activity"/>
    <property type="evidence" value="ECO:0007669"/>
    <property type="project" value="TreeGrafter"/>
</dbReference>
<dbReference type="Gene3D" id="3.55.50.30">
    <property type="match status" value="1"/>
</dbReference>
<evidence type="ECO:0000313" key="4">
    <source>
        <dbReference type="Proteomes" id="UP000282423"/>
    </source>
</evidence>
<dbReference type="PANTHER" id="PTHR30273">
    <property type="entry name" value="PERIPLASMIC SIGNAL SENSOR AND SIGMA FACTOR ACTIVATOR FECR-RELATED"/>
    <property type="match status" value="1"/>
</dbReference>